<gene>
    <name evidence="2" type="ORF">F8S09_15440</name>
</gene>
<dbReference type="AlphaFoldDB" id="A0A7X1TT14"/>
<comment type="caution">
    <text evidence="2">The sequence shown here is derived from an EMBL/GenBank/DDBJ whole genome shotgun (WGS) entry which is preliminary data.</text>
</comment>
<dbReference type="Proteomes" id="UP000484842">
    <property type="component" value="Unassembled WGS sequence"/>
</dbReference>
<feature type="signal peptide" evidence="1">
    <location>
        <begin position="1"/>
        <end position="19"/>
    </location>
</feature>
<organism evidence="2 3">
    <name type="scientific">Deinococcus terrestris</name>
    <dbReference type="NCBI Taxonomy" id="2651870"/>
    <lineage>
        <taxon>Bacteria</taxon>
        <taxon>Thermotogati</taxon>
        <taxon>Deinococcota</taxon>
        <taxon>Deinococci</taxon>
        <taxon>Deinococcales</taxon>
        <taxon>Deinococcaceae</taxon>
        <taxon>Deinococcus</taxon>
    </lineage>
</organism>
<accession>A0A7X1TT14</accession>
<feature type="chain" id="PRO_5030920315" evidence="1">
    <location>
        <begin position="20"/>
        <end position="462"/>
    </location>
</feature>
<name>A0A7X1TT14_9DEIO</name>
<sequence length="462" mass="51503">MKKAVLVGLFLSLGAVAHAEEAPDYSQRNNVYSVTQTTPVPHAWFINVEALRAYQKCAAQNTSQQGNERRSCQNYEFTAPYSLDTETVKVGTRLRAAWQRLEDRYYWRAMTRLNNPAMVLTHCSLDWSTGQDKTRPAEVVLNVDDSMYPQQLAGKVPQQAPGDRLRLDTYGLIPQVPNKDYCAGLDMDLTIMYLPGTCFYLFGAKLFCIEGTEASLNPLAPKPIGFRHDLAVQRVNKAVKEAHSDYLKEYGEDVLKALAPSPKFFPLMWSGLTDAVVAPTMSLKPDLTFLKDKAQEAGSRLGGVFRGTAYPYYLQGLTGPTLPLRAHLLPKTGDVLGLPNPPGVWKLEEFKRRFPVNNPLAYERFGYTNLFQAWNEVRPRLLPEEPSAKPLRQMIYMASGANVYLPSPTPVPVPAPMLLREFAAGLPYTGAQTRFTWVSVGEGYEVPRVQGVPAASYGEVTK</sequence>
<protein>
    <submittedName>
        <fullName evidence="2">Uncharacterized protein</fullName>
    </submittedName>
</protein>
<proteinExistence type="predicted"/>
<keyword evidence="1" id="KW-0732">Signal</keyword>
<evidence type="ECO:0000313" key="2">
    <source>
        <dbReference type="EMBL" id="MPY68049.1"/>
    </source>
</evidence>
<keyword evidence="3" id="KW-1185">Reference proteome</keyword>
<evidence type="ECO:0000313" key="3">
    <source>
        <dbReference type="Proteomes" id="UP000484842"/>
    </source>
</evidence>
<dbReference type="EMBL" id="WBSL01000014">
    <property type="protein sequence ID" value="MPY68049.1"/>
    <property type="molecule type" value="Genomic_DNA"/>
</dbReference>
<reference evidence="2 3" key="1">
    <citation type="submission" date="2019-10" db="EMBL/GenBank/DDBJ databases">
        <title>Deinococcus sp. isolated from soil.</title>
        <authorList>
            <person name="Li Y."/>
            <person name="Wang J."/>
        </authorList>
    </citation>
    <scope>NUCLEOTIDE SEQUENCE [LARGE SCALE GENOMIC DNA]</scope>
    <source>
        <strain evidence="2 3">SDU3-2</strain>
    </source>
</reference>
<evidence type="ECO:0000256" key="1">
    <source>
        <dbReference type="SAM" id="SignalP"/>
    </source>
</evidence>
<dbReference type="RefSeq" id="WP_152872359.1">
    <property type="nucleotide sequence ID" value="NZ_WBSL01000014.1"/>
</dbReference>